<keyword evidence="2" id="KW-0805">Transcription regulation</keyword>
<dbReference type="EMBL" id="LN713927">
    <property type="protein sequence ID" value="CEK42414.1"/>
    <property type="molecule type" value="Genomic_DNA"/>
</dbReference>
<dbReference type="AlphaFoldDB" id="A0A0G4E5J5"/>
<keyword evidence="4" id="KW-0804">Transcription</keyword>
<sequence>MTFPSSGASSVDILYPNIPWALRWEAIKRALRDANTSLEQIARESGVTAPAMVKTKQYPSGQQAIAAALGLAPEILFPERYKTTWTDQHQQQIERVMGPLLGLSVGAAQSQLRDAIKAWSLHPVSIGDMPTEAKAKWRWIKDHLKTRGIAIKLLANELSLRRSAIYNLAHHPYEKPQELIGRCLGVSPQLIWPDRYSADGTPFKIRAGHPVFATQRVINPRHMLDLVEGLWLPVSTIEGLPGIGSRKEHILRQAKREKWKLREREGLTEVAFECLPNLTKLHLTRGWTPKAVETQPRAPGRWGNSLYRELELSRDSVTDRLFVLRLSASLESFAELSLICLRLSTGEVLSEVTSIVSDNGLDDLSEICKDVGGAIDG</sequence>
<evidence type="ECO:0000259" key="5">
    <source>
        <dbReference type="Pfam" id="PF13693"/>
    </source>
</evidence>
<protein>
    <recommendedName>
        <fullName evidence="5">Ner winged helix-turn-helix DNA-binding domain-containing protein</fullName>
    </recommendedName>
</protein>
<reference evidence="6" key="1">
    <citation type="submission" date="2014-12" db="EMBL/GenBank/DDBJ databases">
        <authorList>
            <person name="Hall J."/>
        </authorList>
    </citation>
    <scope>NUCLEOTIDE SEQUENCE [LARGE SCALE GENOMIC DNA]</scope>
    <source>
        <strain evidence="6">SBW25</strain>
        <plasmid evidence="6">pQBR55</plasmid>
    </source>
</reference>
<dbReference type="InterPro" id="IPR038722">
    <property type="entry name" value="Ner_HTH_dom"/>
</dbReference>
<gene>
    <name evidence="6" type="ORF">PQBR55_0035</name>
</gene>
<dbReference type="SUPFAM" id="SSF46955">
    <property type="entry name" value="Putative DNA-binding domain"/>
    <property type="match status" value="1"/>
</dbReference>
<evidence type="ECO:0000313" key="6">
    <source>
        <dbReference type="EMBL" id="CEK42414.1"/>
    </source>
</evidence>
<comment type="similarity">
    <text evidence="1">Belongs to the ner transcriptional regulatory family.</text>
</comment>
<dbReference type="InterPro" id="IPR036388">
    <property type="entry name" value="WH-like_DNA-bd_sf"/>
</dbReference>
<reference evidence="6" key="2">
    <citation type="submission" date="2015-06" db="EMBL/GenBank/DDBJ databases">
        <title>Environmentally co-occuring mercury resistance plasmids are genetically and phenotypically diverse and confer variable context-dependent fitness effects.</title>
        <authorList>
            <person name="Hall J.P.J."/>
            <person name="Harrison E."/>
            <person name="Lilley A.K."/>
            <person name="Paterson S."/>
            <person name="Spiers A.J."/>
            <person name="Brockhurst M.A."/>
        </authorList>
    </citation>
    <scope>NUCLEOTIDE SEQUENCE [LARGE SCALE GENOMIC DNA]</scope>
    <source>
        <strain evidence="6">SBW25</strain>
        <plasmid evidence="6">pQBR55</plasmid>
    </source>
</reference>
<dbReference type="SUPFAM" id="SSF47413">
    <property type="entry name" value="lambda repressor-like DNA-binding domains"/>
    <property type="match status" value="2"/>
</dbReference>
<dbReference type="Gene3D" id="1.10.260.40">
    <property type="entry name" value="lambda repressor-like DNA-binding domains"/>
    <property type="match status" value="2"/>
</dbReference>
<feature type="domain" description="Ner winged helix-turn-helix DNA-binding" evidence="5">
    <location>
        <begin position="25"/>
        <end position="87"/>
    </location>
</feature>
<dbReference type="Gene3D" id="1.10.10.10">
    <property type="entry name" value="Winged helix-like DNA-binding domain superfamily/Winged helix DNA-binding domain"/>
    <property type="match status" value="1"/>
</dbReference>
<proteinExistence type="inferred from homology"/>
<evidence type="ECO:0000256" key="1">
    <source>
        <dbReference type="ARBA" id="ARBA00006157"/>
    </source>
</evidence>
<dbReference type="GO" id="GO:0003677">
    <property type="term" value="F:DNA binding"/>
    <property type="evidence" value="ECO:0007669"/>
    <property type="project" value="UniProtKB-KW"/>
</dbReference>
<evidence type="ECO:0000256" key="2">
    <source>
        <dbReference type="ARBA" id="ARBA00023015"/>
    </source>
</evidence>
<feature type="domain" description="Ner winged helix-turn-helix DNA-binding" evidence="5">
    <location>
        <begin position="140"/>
        <end position="203"/>
    </location>
</feature>
<name>A0A0G4E5J5_PSEFS</name>
<keyword evidence="6" id="KW-0614">Plasmid</keyword>
<evidence type="ECO:0000256" key="4">
    <source>
        <dbReference type="ARBA" id="ARBA00023163"/>
    </source>
</evidence>
<accession>A0A0G4E5J5</accession>
<evidence type="ECO:0000256" key="3">
    <source>
        <dbReference type="ARBA" id="ARBA00023125"/>
    </source>
</evidence>
<keyword evidence="3" id="KW-0238">DNA-binding</keyword>
<geneLocation type="plasmid" evidence="6">
    <name>pQBR55</name>
</geneLocation>
<organism evidence="6">
    <name type="scientific">Pseudomonas fluorescens (strain SBW25)</name>
    <dbReference type="NCBI Taxonomy" id="216595"/>
    <lineage>
        <taxon>Bacteria</taxon>
        <taxon>Pseudomonadati</taxon>
        <taxon>Pseudomonadota</taxon>
        <taxon>Gammaproteobacteria</taxon>
        <taxon>Pseudomonadales</taxon>
        <taxon>Pseudomonadaceae</taxon>
        <taxon>Pseudomonas</taxon>
    </lineage>
</organism>
<dbReference type="InterPro" id="IPR009061">
    <property type="entry name" value="DNA-bd_dom_put_sf"/>
</dbReference>
<dbReference type="InterPro" id="IPR010982">
    <property type="entry name" value="Lambda_DNA-bd_dom_sf"/>
</dbReference>
<dbReference type="Pfam" id="PF13693">
    <property type="entry name" value="HTH_35"/>
    <property type="match status" value="2"/>
</dbReference>